<keyword evidence="3" id="KW-1185">Reference proteome</keyword>
<reference evidence="2 3" key="1">
    <citation type="journal article" name="Nat. Commun.">
        <title>Undinarchaeota illuminate DPANN phylogeny and the impact of gene transfer on archaeal evolution.</title>
        <authorList>
            <person name="Dombrowski N."/>
            <person name="Williams T.A."/>
            <person name="Sun J."/>
            <person name="Woodcroft B.J."/>
            <person name="Lee J.H."/>
            <person name="Minh B.Q."/>
            <person name="Rinke C."/>
            <person name="Spang A."/>
        </authorList>
    </citation>
    <scope>NUCLEOTIDE SEQUENCE [LARGE SCALE GENOMIC DNA]</scope>
    <source>
        <strain evidence="2">MAG_bin1129</strain>
    </source>
</reference>
<evidence type="ECO:0000256" key="1">
    <source>
        <dbReference type="SAM" id="Phobius"/>
    </source>
</evidence>
<organism evidence="2 3">
    <name type="scientific">Candidatus Naiadarchaeum limnaeum</name>
    <dbReference type="NCBI Taxonomy" id="2756139"/>
    <lineage>
        <taxon>Archaea</taxon>
        <taxon>Candidatus Undinarchaeota</taxon>
        <taxon>Candidatus Undinarchaeia</taxon>
        <taxon>Candidatus Naiadarchaeales</taxon>
        <taxon>Candidatus Naiadarchaeaceae</taxon>
        <taxon>Candidatus Naiadarchaeum</taxon>
    </lineage>
</organism>
<comment type="caution">
    <text evidence="2">The sequence shown here is derived from an EMBL/GenBank/DDBJ whole genome shotgun (WGS) entry which is preliminary data.</text>
</comment>
<evidence type="ECO:0000313" key="2">
    <source>
        <dbReference type="EMBL" id="HIK00636.1"/>
    </source>
</evidence>
<name>A0A832XIE0_9ARCH</name>
<keyword evidence="1" id="KW-0812">Transmembrane</keyword>
<dbReference type="EMBL" id="DVAB01000031">
    <property type="protein sequence ID" value="HIK00636.1"/>
    <property type="molecule type" value="Genomic_DNA"/>
</dbReference>
<dbReference type="AlphaFoldDB" id="A0A832XIE0"/>
<accession>A0A832XIE0</accession>
<gene>
    <name evidence="2" type="ORF">H1016_03790</name>
</gene>
<proteinExistence type="predicted"/>
<keyword evidence="1" id="KW-0472">Membrane</keyword>
<evidence type="ECO:0000313" key="3">
    <source>
        <dbReference type="Proteomes" id="UP000646946"/>
    </source>
</evidence>
<feature type="transmembrane region" description="Helical" evidence="1">
    <location>
        <begin position="20"/>
        <end position="37"/>
    </location>
</feature>
<keyword evidence="1" id="KW-1133">Transmembrane helix</keyword>
<protein>
    <submittedName>
        <fullName evidence="2">Uncharacterized protein</fullName>
    </submittedName>
</protein>
<feature type="transmembrane region" description="Helical" evidence="1">
    <location>
        <begin position="81"/>
        <end position="104"/>
    </location>
</feature>
<dbReference type="Proteomes" id="UP000646946">
    <property type="component" value="Unassembled WGS sequence"/>
</dbReference>
<sequence>MNLKKISEVWKGLRYWQKGAVVGAVLGVLPILLLSIGEDGLSNLLFLLSPNTLIWLLYKPLSANQLGAELWFLLKNSGLPTWNFVFGLNFLYSIIFWPILFCIYNQIRGMLNR</sequence>